<keyword evidence="2" id="KW-1185">Reference proteome</keyword>
<name>A0AC61MRD0_9FIRM</name>
<evidence type="ECO:0000313" key="1">
    <source>
        <dbReference type="EMBL" id="QQK08109.1"/>
    </source>
</evidence>
<gene>
    <name evidence="1" type="ORF">JFY71_00815</name>
</gene>
<dbReference type="Proteomes" id="UP000595814">
    <property type="component" value="Chromosome"/>
</dbReference>
<proteinExistence type="predicted"/>
<organism evidence="1 2">
    <name type="scientific">Miniphocaeibacter halophilus</name>
    <dbReference type="NCBI Taxonomy" id="2931922"/>
    <lineage>
        <taxon>Bacteria</taxon>
        <taxon>Bacillati</taxon>
        <taxon>Bacillota</taxon>
        <taxon>Tissierellia</taxon>
        <taxon>Tissierellales</taxon>
        <taxon>Peptoniphilaceae</taxon>
        <taxon>Miniphocaeibacter</taxon>
    </lineage>
</organism>
<accession>A0AC61MRD0</accession>
<protein>
    <submittedName>
        <fullName evidence="1">NUDIX domain-containing protein</fullName>
    </submittedName>
</protein>
<dbReference type="EMBL" id="CP066744">
    <property type="protein sequence ID" value="QQK08109.1"/>
    <property type="molecule type" value="Genomic_DNA"/>
</dbReference>
<evidence type="ECO:0000313" key="2">
    <source>
        <dbReference type="Proteomes" id="UP000595814"/>
    </source>
</evidence>
<sequence length="153" mass="18232">MEVILMNMCMIHDLKDDKVLVLDKVKKEGWEGLTFPGGHVEKKESLVNSCIREVKEETNLDIENIKLKGIFQWYMLDCNKRLIGLLYYTNSYYGNLITNNREGNLSWMELETFLRKDNKSDSMDEIMKIYMGKYKEIICYYKDEKLNNIDYIK</sequence>
<reference evidence="1 2" key="1">
    <citation type="journal article" date="2022" name="Int. J. Syst. Evol. Microbiol.">
        <title>Miniphocaeibacter halophilus sp. nov., an ammonium-tolerant acetate-producing bacterium isolated from a biogas system.</title>
        <authorList>
            <person name="Schnurer A."/>
            <person name="Singh A."/>
            <person name="Bi S."/>
            <person name="Qiao W."/>
            <person name="Westerholm M."/>
        </authorList>
    </citation>
    <scope>NUCLEOTIDE SEQUENCE [LARGE SCALE GENOMIC DNA]</scope>
    <source>
        <strain evidence="1 2">AMB_01</strain>
    </source>
</reference>